<proteinExistence type="predicted"/>
<evidence type="ECO:0000313" key="2">
    <source>
        <dbReference type="EMBL" id="QIK74755.1"/>
    </source>
</evidence>
<sequence>MVRTVPVAASVVTFVLGQSGARMAGVNVPDVGAATQVIVCLLGAVVVVVVVVVALIELAGKLAECDSDRSVWFYFRRSRRRTPPGV</sequence>
<dbReference type="EMBL" id="CP049866">
    <property type="protein sequence ID" value="QIK74755.1"/>
    <property type="molecule type" value="Genomic_DNA"/>
</dbReference>
<protein>
    <submittedName>
        <fullName evidence="2">Uncharacterized protein</fullName>
    </submittedName>
</protein>
<dbReference type="RefSeq" id="WP_166315292.1">
    <property type="nucleotide sequence ID" value="NZ_CP049866.1"/>
</dbReference>
<accession>A0A6G7YD78</accession>
<dbReference type="AlphaFoldDB" id="A0A6G7YD78"/>
<evidence type="ECO:0000256" key="1">
    <source>
        <dbReference type="SAM" id="Phobius"/>
    </source>
</evidence>
<gene>
    <name evidence="2" type="ORF">G7071_04255</name>
</gene>
<keyword evidence="1" id="KW-0472">Membrane</keyword>
<dbReference type="Proteomes" id="UP000502035">
    <property type="component" value="Chromosome"/>
</dbReference>
<keyword evidence="1" id="KW-1133">Transmembrane helix</keyword>
<evidence type="ECO:0000313" key="3">
    <source>
        <dbReference type="Proteomes" id="UP000502035"/>
    </source>
</evidence>
<feature type="transmembrane region" description="Helical" evidence="1">
    <location>
        <begin position="34"/>
        <end position="59"/>
    </location>
</feature>
<reference evidence="2 3" key="1">
    <citation type="submission" date="2020-03" db="EMBL/GenBank/DDBJ databases">
        <title>Nocardioides sp. nov., isolated from fish.</title>
        <authorList>
            <person name="Hyun D.-W."/>
            <person name="Bae J.-W."/>
        </authorList>
    </citation>
    <scope>NUCLEOTIDE SEQUENCE [LARGE SCALE GENOMIC DNA]</scope>
    <source>
        <strain evidence="2 3">HDW12A</strain>
    </source>
</reference>
<dbReference type="KEGG" id="npi:G7071_04255"/>
<name>A0A6G7YD78_9ACTN</name>
<keyword evidence="3" id="KW-1185">Reference proteome</keyword>
<keyword evidence="1" id="KW-0812">Transmembrane</keyword>
<organism evidence="2 3">
    <name type="scientific">Nocardioides piscis</name>
    <dbReference type="NCBI Taxonomy" id="2714938"/>
    <lineage>
        <taxon>Bacteria</taxon>
        <taxon>Bacillati</taxon>
        <taxon>Actinomycetota</taxon>
        <taxon>Actinomycetes</taxon>
        <taxon>Propionibacteriales</taxon>
        <taxon>Nocardioidaceae</taxon>
        <taxon>Nocardioides</taxon>
    </lineage>
</organism>